<comment type="caution">
    <text evidence="2">The sequence shown here is derived from an EMBL/GenBank/DDBJ whole genome shotgun (WGS) entry which is preliminary data.</text>
</comment>
<name>A0AAD7U483_9APHY</name>
<dbReference type="EMBL" id="JAPEVG010000017">
    <property type="protein sequence ID" value="KAJ8496177.1"/>
    <property type="molecule type" value="Genomic_DNA"/>
</dbReference>
<feature type="compositionally biased region" description="Basic and acidic residues" evidence="1">
    <location>
        <begin position="97"/>
        <end position="111"/>
    </location>
</feature>
<protein>
    <submittedName>
        <fullName evidence="2">Uncharacterized protein</fullName>
    </submittedName>
</protein>
<accession>A0AAD7U483</accession>
<dbReference type="AlphaFoldDB" id="A0AAD7U483"/>
<organism evidence="2 3">
    <name type="scientific">Trametes cubensis</name>
    <dbReference type="NCBI Taxonomy" id="1111947"/>
    <lineage>
        <taxon>Eukaryota</taxon>
        <taxon>Fungi</taxon>
        <taxon>Dikarya</taxon>
        <taxon>Basidiomycota</taxon>
        <taxon>Agaricomycotina</taxon>
        <taxon>Agaricomycetes</taxon>
        <taxon>Polyporales</taxon>
        <taxon>Polyporaceae</taxon>
        <taxon>Trametes</taxon>
    </lineage>
</organism>
<gene>
    <name evidence="2" type="ORF">ONZ51_g1303</name>
</gene>
<sequence>MRAADNAYPLSFIANDWWAECADQERAGDMKPKIFKLRSTDGKSREPGEARSGQEQPGAVKSSRTTQTRKRVAVARENAQATRQDAGWAMKRRHLRRSQDNGERAKREERTAGRASLVFADRFDRAGPLHGDRSRVRLCQLPSRAQLASRFQPPSMGPQQTPSSHQPILAIDSSAPLSASLSIFCSLAHATVNYHTSLASRCLVTPATRRI</sequence>
<dbReference type="Proteomes" id="UP001215151">
    <property type="component" value="Unassembled WGS sequence"/>
</dbReference>
<feature type="compositionally biased region" description="Basic and acidic residues" evidence="1">
    <location>
        <begin position="28"/>
        <end position="49"/>
    </location>
</feature>
<reference evidence="2" key="1">
    <citation type="submission" date="2022-11" db="EMBL/GenBank/DDBJ databases">
        <title>Genome Sequence of Cubamyces cubensis.</title>
        <authorList>
            <person name="Buettner E."/>
        </authorList>
    </citation>
    <scope>NUCLEOTIDE SEQUENCE</scope>
    <source>
        <strain evidence="2">MPL-01</strain>
    </source>
</reference>
<evidence type="ECO:0000313" key="3">
    <source>
        <dbReference type="Proteomes" id="UP001215151"/>
    </source>
</evidence>
<feature type="region of interest" description="Disordered" evidence="1">
    <location>
        <begin position="28"/>
        <end position="111"/>
    </location>
</feature>
<keyword evidence="3" id="KW-1185">Reference proteome</keyword>
<evidence type="ECO:0000313" key="2">
    <source>
        <dbReference type="EMBL" id="KAJ8496177.1"/>
    </source>
</evidence>
<proteinExistence type="predicted"/>
<evidence type="ECO:0000256" key="1">
    <source>
        <dbReference type="SAM" id="MobiDB-lite"/>
    </source>
</evidence>